<dbReference type="PROSITE" id="PS00028">
    <property type="entry name" value="ZINC_FINGER_C2H2_1"/>
    <property type="match status" value="3"/>
</dbReference>
<name>A0AAV6PPI3_SOLSE</name>
<evidence type="ECO:0000256" key="1">
    <source>
        <dbReference type="ARBA" id="ARBA00022723"/>
    </source>
</evidence>
<comment type="caution">
    <text evidence="8">The sequence shown here is derived from an EMBL/GenBank/DDBJ whole genome shotgun (WGS) entry which is preliminary data.</text>
</comment>
<dbReference type="Pfam" id="PF00096">
    <property type="entry name" value="zf-C2H2"/>
    <property type="match status" value="3"/>
</dbReference>
<gene>
    <name evidence="8" type="ORF">JOB18_003555</name>
</gene>
<feature type="domain" description="C2H2-type" evidence="7">
    <location>
        <begin position="887"/>
        <end position="914"/>
    </location>
</feature>
<feature type="region of interest" description="Disordered" evidence="6">
    <location>
        <begin position="739"/>
        <end position="765"/>
    </location>
</feature>
<dbReference type="SMART" id="SM00355">
    <property type="entry name" value="ZnF_C2H2"/>
    <property type="match status" value="14"/>
</dbReference>
<protein>
    <submittedName>
        <fullName evidence="8">Zinc finger protein Xfin-like</fullName>
    </submittedName>
</protein>
<keyword evidence="2" id="KW-0677">Repeat</keyword>
<evidence type="ECO:0000256" key="6">
    <source>
        <dbReference type="SAM" id="MobiDB-lite"/>
    </source>
</evidence>
<sequence>MFMLKKHKEMGNVEDPGTPIDCPEKLESLWLVCIWRKLPCLTTPPGLTCTSSPHDAWIAGKHFVPQSLPLCGVFSNLYWTGFLARPPVISPHETLFASMDSSVEHNSPPSFLTESSSPSFYICDCGEEFQDFSLMLEHKSSHVSQIRLLQPQDDNIDFSGGTGCDKFFPTQHVSLSPTVTQPGLDLCCPSTSRSPPVKSSSLTDHKADVTPGEEVAIVTTSQCTSQQEDVKKLDMSPTTETFPETVEGEYFKDKTISLPSNEKGTNLPKTNSIMKLLASAYMKCSSPSQPENNSDNIVTPKQEVVPVDITPGPKPEVSPVNDLSVVQMRRLLSKPGIKTKAPSISKILESSKKRVVSLTKTFSPVVVLETRQKLMDPVGNGVYGRYQCGRCRRVFPHLDRLTEHHFLHKKERIKCCRHCKQLIIGRVPLPDSHTCPQLGNRAIQPMRSCQKKLPFGQKIVPFHGLSSTKKVYFCPLCKHSYARRWNLKMHKCLGPGSALTQQAHPPIQNRLILTSNSTVKTDTQHNAESHFVKSVAVGTEVSGHIKVELMSQNSDQPAASKLAWNHPSKTFSPFDPKPMLEHNKDASVCGVSPQQGEEYSWNVAAVDDGEGQWTMPLDDEMEVFNSAGKAVEGGEVRRSASLQQAEMTSASLRYFVRDGVKWYPCNRCQKTYSQASTLRRHLRLCGFRPCAPGTAAQDAIPLNANHMKPVFACFVCGKTFNRKDNMTVHSKKCQLRQSMSDVDRRTMQQSESVSATDGLTQEDDGGHWGIMSLPSVLPRRVTCECGVGFTSPKLLLEHLQKHAQESYTCPTCGETVSSWADYEVHLQIHMHPHHQLLKGLQPSQPLLLRFQQQPPQQQQPPPPSAQQPTKQPRTEQFPNSTRKKQRIVCTRCGNTFASRCSLRRHVSWNRCKGPRIASVPTNPPKTHHCSQCNNDFPNSISLTFHQRSGTCKPAMKPVRCPVCLRWFSTVDGLQKHLLTHKRPEAHRCDICQVSAIFNFSHNGNGYAVCCVLREHIGLLQRQYFDLHVRNGASEGPASAVNTRKLSLNMEGGQRKLQNVMEDGLSKDLINAGRFCFNCEQIFSDRKCLEEHLCTAAHYICSCGTEFNLYDDMHEHSTTHEPGHQVLDHETIRKRRVEKRIEEERQMKRLQTGEVVWKTPKANTMSPSLLGKPMVQVSMSSAPMVKVPKQSAQVSQVPDIYPSMLHASFPQNPVTPKLEVKNIFTGVGAPTVDLWTIYQPVVLLQTVRQFDKNKPYTCGKCGECFFSKTSLITHHGNHVIDKVSGCVGCGLLLSSKKVVPRFHLCNAPISNNNKFKVITAKPPNAKTVNESSTDVRQNQSFQVPPATPPIQWNRLESIVPGKGHQTSSVSNLKLKNQNVRMYNRGNQGRQVTSSQQSKGWNPHAFKPYNSVSLPAKFQSLNAGTSTNAYKCRVCHLPFESAPLLQRHKCAKAREFMAQQGRGGRQHQNLKRMMPLARSVPVQMNGEKKLEVPFAGNMKKNQVVAVGLDRGQDAVPVNRTNVDSMDDDCYIVESDSGKPAEMIYQVTSSVPIKT</sequence>
<dbReference type="GO" id="GO:0005634">
    <property type="term" value="C:nucleus"/>
    <property type="evidence" value="ECO:0007669"/>
    <property type="project" value="TreeGrafter"/>
</dbReference>
<feature type="domain" description="C2H2-type" evidence="7">
    <location>
        <begin position="1255"/>
        <end position="1282"/>
    </location>
</feature>
<dbReference type="PANTHER" id="PTHR24409">
    <property type="entry name" value="ZINC FINGER PROTEIN 142"/>
    <property type="match status" value="1"/>
</dbReference>
<dbReference type="GO" id="GO:0000981">
    <property type="term" value="F:DNA-binding transcription factor activity, RNA polymerase II-specific"/>
    <property type="evidence" value="ECO:0007669"/>
    <property type="project" value="TreeGrafter"/>
</dbReference>
<evidence type="ECO:0000256" key="5">
    <source>
        <dbReference type="PROSITE-ProRule" id="PRU00042"/>
    </source>
</evidence>
<feature type="domain" description="C2H2-type" evidence="7">
    <location>
        <begin position="958"/>
        <end position="985"/>
    </location>
</feature>
<evidence type="ECO:0000313" key="9">
    <source>
        <dbReference type="Proteomes" id="UP000693946"/>
    </source>
</evidence>
<dbReference type="Pfam" id="PF13894">
    <property type="entry name" value="zf-C2H2_4"/>
    <property type="match status" value="1"/>
</dbReference>
<feature type="domain" description="C2H2-type" evidence="7">
    <location>
        <begin position="711"/>
        <end position="731"/>
    </location>
</feature>
<feature type="domain" description="C2H2-type" evidence="7">
    <location>
        <begin position="807"/>
        <end position="829"/>
    </location>
</feature>
<accession>A0AAV6PPI3</accession>
<keyword evidence="4" id="KW-0862">Zinc</keyword>
<organism evidence="8 9">
    <name type="scientific">Solea senegalensis</name>
    <name type="common">Senegalese sole</name>
    <dbReference type="NCBI Taxonomy" id="28829"/>
    <lineage>
        <taxon>Eukaryota</taxon>
        <taxon>Metazoa</taxon>
        <taxon>Chordata</taxon>
        <taxon>Craniata</taxon>
        <taxon>Vertebrata</taxon>
        <taxon>Euteleostomi</taxon>
        <taxon>Actinopterygii</taxon>
        <taxon>Neopterygii</taxon>
        <taxon>Teleostei</taxon>
        <taxon>Neoteleostei</taxon>
        <taxon>Acanthomorphata</taxon>
        <taxon>Carangaria</taxon>
        <taxon>Pleuronectiformes</taxon>
        <taxon>Pleuronectoidei</taxon>
        <taxon>Soleidae</taxon>
        <taxon>Solea</taxon>
    </lineage>
</organism>
<reference evidence="8 9" key="1">
    <citation type="journal article" date="2021" name="Sci. Rep.">
        <title>Chromosome anchoring in Senegalese sole (Solea senegalensis) reveals sex-associated markers and genome rearrangements in flatfish.</title>
        <authorList>
            <person name="Guerrero-Cozar I."/>
            <person name="Gomez-Garrido J."/>
            <person name="Berbel C."/>
            <person name="Martinez-Blanch J.F."/>
            <person name="Alioto T."/>
            <person name="Claros M.G."/>
            <person name="Gagnaire P.A."/>
            <person name="Manchado M."/>
        </authorList>
    </citation>
    <scope>NUCLEOTIDE SEQUENCE [LARGE SCALE GENOMIC DNA]</scope>
    <source>
        <strain evidence="8">Sse05_10M</strain>
    </source>
</reference>
<keyword evidence="1" id="KW-0479">Metal-binding</keyword>
<dbReference type="GO" id="GO:0000977">
    <property type="term" value="F:RNA polymerase II transcription regulatory region sequence-specific DNA binding"/>
    <property type="evidence" value="ECO:0007669"/>
    <property type="project" value="TreeGrafter"/>
</dbReference>
<evidence type="ECO:0000259" key="7">
    <source>
        <dbReference type="PROSITE" id="PS50157"/>
    </source>
</evidence>
<dbReference type="Proteomes" id="UP000693946">
    <property type="component" value="Linkage Group LG9"/>
</dbReference>
<feature type="domain" description="C2H2-type" evidence="7">
    <location>
        <begin position="927"/>
        <end position="957"/>
    </location>
</feature>
<evidence type="ECO:0000256" key="2">
    <source>
        <dbReference type="ARBA" id="ARBA00022737"/>
    </source>
</evidence>
<feature type="region of interest" description="Disordered" evidence="6">
    <location>
        <begin position="1325"/>
        <end position="1345"/>
    </location>
</feature>
<proteinExistence type="predicted"/>
<dbReference type="PROSITE" id="PS50157">
    <property type="entry name" value="ZINC_FINGER_C2H2_2"/>
    <property type="match status" value="8"/>
</dbReference>
<evidence type="ECO:0000256" key="3">
    <source>
        <dbReference type="ARBA" id="ARBA00022771"/>
    </source>
</evidence>
<dbReference type="PANTHER" id="PTHR24409:SF295">
    <property type="entry name" value="AZ2-RELATED"/>
    <property type="match status" value="1"/>
</dbReference>
<evidence type="ECO:0000256" key="4">
    <source>
        <dbReference type="ARBA" id="ARBA00022833"/>
    </source>
</evidence>
<dbReference type="EMBL" id="JAGKHQ010000021">
    <property type="protein sequence ID" value="KAG7474193.1"/>
    <property type="molecule type" value="Genomic_DNA"/>
</dbReference>
<evidence type="ECO:0000313" key="8">
    <source>
        <dbReference type="EMBL" id="KAG7474193.1"/>
    </source>
</evidence>
<keyword evidence="3 5" id="KW-0863">Zinc-finger</keyword>
<feature type="domain" description="C2H2-type" evidence="7">
    <location>
        <begin position="663"/>
        <end position="684"/>
    </location>
</feature>
<feature type="compositionally biased region" description="Polar residues" evidence="6">
    <location>
        <begin position="1325"/>
        <end position="1341"/>
    </location>
</feature>
<feature type="domain" description="C2H2-type" evidence="7">
    <location>
        <begin position="386"/>
        <end position="413"/>
    </location>
</feature>
<dbReference type="GO" id="GO:0008270">
    <property type="term" value="F:zinc ion binding"/>
    <property type="evidence" value="ECO:0007669"/>
    <property type="project" value="UniProtKB-KW"/>
</dbReference>
<feature type="region of interest" description="Disordered" evidence="6">
    <location>
        <begin position="851"/>
        <end position="882"/>
    </location>
</feature>
<keyword evidence="9" id="KW-1185">Reference proteome</keyword>
<dbReference type="InterPro" id="IPR013087">
    <property type="entry name" value="Znf_C2H2_type"/>
</dbReference>
<feature type="compositionally biased region" description="Polar residues" evidence="6">
    <location>
        <begin position="747"/>
        <end position="759"/>
    </location>
</feature>